<accession>W5TRM3</accession>
<dbReference type="Gene3D" id="3.30.950.10">
    <property type="entry name" value="Methyltransferase, Cobalt-precorrin-4 Transmethylase, Domain 2"/>
    <property type="match status" value="1"/>
</dbReference>
<dbReference type="GO" id="GO:0032259">
    <property type="term" value="P:methylation"/>
    <property type="evidence" value="ECO:0007669"/>
    <property type="project" value="UniProtKB-KW"/>
</dbReference>
<keyword evidence="5" id="KW-0949">S-adenosyl-L-methionine</keyword>
<dbReference type="PANTHER" id="PTHR43467:SF1">
    <property type="entry name" value="PRECORRIN-6A SYNTHASE [DEACETYLATING]"/>
    <property type="match status" value="1"/>
</dbReference>
<dbReference type="GO" id="GO:0009236">
    <property type="term" value="P:cobalamin biosynthetic process"/>
    <property type="evidence" value="ECO:0007669"/>
    <property type="project" value="UniProtKB-KW"/>
</dbReference>
<keyword evidence="3" id="KW-0489">Methyltransferase</keyword>
<evidence type="ECO:0000256" key="5">
    <source>
        <dbReference type="ARBA" id="ARBA00022691"/>
    </source>
</evidence>
<dbReference type="InterPro" id="IPR000878">
    <property type="entry name" value="4pyrrol_Mease"/>
</dbReference>
<dbReference type="EMBL" id="CP006850">
    <property type="protein sequence ID" value="AHH21593.1"/>
    <property type="molecule type" value="Genomic_DNA"/>
</dbReference>
<dbReference type="Gene3D" id="3.40.1010.10">
    <property type="entry name" value="Cobalt-precorrin-4 Transmethylase, Domain 1"/>
    <property type="match status" value="1"/>
</dbReference>
<dbReference type="AlphaFoldDB" id="W5TRM3"/>
<evidence type="ECO:0000256" key="3">
    <source>
        <dbReference type="ARBA" id="ARBA00022603"/>
    </source>
</evidence>
<dbReference type="GO" id="GO:0043819">
    <property type="term" value="F:precorrin-6A synthase (deacetylating) activity"/>
    <property type="evidence" value="ECO:0007669"/>
    <property type="project" value="InterPro"/>
</dbReference>
<evidence type="ECO:0000256" key="4">
    <source>
        <dbReference type="ARBA" id="ARBA00022679"/>
    </source>
</evidence>
<dbReference type="NCBIfam" id="TIGR02434">
    <property type="entry name" value="CobF"/>
    <property type="match status" value="1"/>
</dbReference>
<evidence type="ECO:0000256" key="2">
    <source>
        <dbReference type="ARBA" id="ARBA00022573"/>
    </source>
</evidence>
<dbReference type="SUPFAM" id="SSF53790">
    <property type="entry name" value="Tetrapyrrole methylase"/>
    <property type="match status" value="1"/>
</dbReference>
<protein>
    <submittedName>
        <fullName evidence="7">Putative precorrin-6A synthase CobF</fullName>
    </submittedName>
</protein>
<evidence type="ECO:0000259" key="6">
    <source>
        <dbReference type="Pfam" id="PF00590"/>
    </source>
</evidence>
<dbReference type="InterPro" id="IPR035996">
    <property type="entry name" value="4pyrrol_Methylase_sf"/>
</dbReference>
<organism evidence="7 8">
    <name type="scientific">Nocardia nova SH22a</name>
    <dbReference type="NCBI Taxonomy" id="1415166"/>
    <lineage>
        <taxon>Bacteria</taxon>
        <taxon>Bacillati</taxon>
        <taxon>Actinomycetota</taxon>
        <taxon>Actinomycetes</taxon>
        <taxon>Mycobacteriales</taxon>
        <taxon>Nocardiaceae</taxon>
        <taxon>Nocardia</taxon>
    </lineage>
</organism>
<feature type="domain" description="Tetrapyrrole methylase" evidence="6">
    <location>
        <begin position="20"/>
        <end position="239"/>
    </location>
</feature>
<dbReference type="PIRSF" id="PIRSF036525">
    <property type="entry name" value="CobF"/>
    <property type="match status" value="1"/>
</dbReference>
<comment type="pathway">
    <text evidence="1">Cofactor biosynthesis; adenosylcobalamin biosynthesis.</text>
</comment>
<dbReference type="eggNOG" id="COG2243">
    <property type="taxonomic scope" value="Bacteria"/>
</dbReference>
<evidence type="ECO:0000313" key="7">
    <source>
        <dbReference type="EMBL" id="AHH21593.1"/>
    </source>
</evidence>
<dbReference type="PATRIC" id="fig|1415166.3.peg.7011"/>
<proteinExistence type="predicted"/>
<dbReference type="InterPro" id="IPR014777">
    <property type="entry name" value="4pyrrole_Mease_sub1"/>
</dbReference>
<sequence length="269" mass="29355">MPIPVAECRAGANSVITVRKLSVIGIGAGDPRQLTVRAIEAIREADTFFVIGKGEVKRELTEVRAAILAAYADPAHRVVEIADPPRDRVVDDAGDYREVVADWHRRRAELLGAAFDDAAGVGAILVWGDPSLYDSTLRMVRHVRDSGVEFDYTVIPGITSVQALAAAHRVVLHEIGEPVHITTGRRLRAEGAAADGSTVVMLDGDCSFARIPADDLHIWWGANLGLPDQTLIEGPLSEVAEAIERRREELRAAKGWVFDIYLLRRTASR</sequence>
<dbReference type="Proteomes" id="UP000019150">
    <property type="component" value="Chromosome"/>
</dbReference>
<evidence type="ECO:0000313" key="8">
    <source>
        <dbReference type="Proteomes" id="UP000019150"/>
    </source>
</evidence>
<evidence type="ECO:0000256" key="1">
    <source>
        <dbReference type="ARBA" id="ARBA00004953"/>
    </source>
</evidence>
<keyword evidence="8" id="KW-1185">Reference proteome</keyword>
<name>W5TRM3_9NOCA</name>
<dbReference type="InterPro" id="IPR014776">
    <property type="entry name" value="4pyrrole_Mease_sub2"/>
</dbReference>
<dbReference type="InterPro" id="IPR012797">
    <property type="entry name" value="CobF"/>
</dbReference>
<dbReference type="STRING" id="1415166.NONO_c68260"/>
<dbReference type="HOGENOM" id="CLU_098653_0_0_11"/>
<dbReference type="KEGG" id="nno:NONO_c68260"/>
<keyword evidence="2" id="KW-0169">Cobalamin biosynthesis</keyword>
<gene>
    <name evidence="7" type="ORF">NONO_c68260</name>
</gene>
<dbReference type="Pfam" id="PF00590">
    <property type="entry name" value="TP_methylase"/>
    <property type="match status" value="1"/>
</dbReference>
<dbReference type="PANTHER" id="PTHR43467">
    <property type="entry name" value="COBALT-PRECORRIN-2 C(20)-METHYLTRANSFERASE"/>
    <property type="match status" value="1"/>
</dbReference>
<reference evidence="7 8" key="1">
    <citation type="journal article" date="2014" name="Appl. Environ. Microbiol.">
        <title>Insights into the Microbial Degradation of Rubber and Gutta-Percha by Analysis of the Complete Genome of Nocardia nova SH22a.</title>
        <authorList>
            <person name="Luo Q."/>
            <person name="Hiessl S."/>
            <person name="Poehlein A."/>
            <person name="Daniel R."/>
            <person name="Steinbuchel A."/>
        </authorList>
    </citation>
    <scope>NUCLEOTIDE SEQUENCE [LARGE SCALE GENOMIC DNA]</scope>
    <source>
        <strain evidence="7">SH22a</strain>
    </source>
</reference>
<keyword evidence="4" id="KW-0808">Transferase</keyword>
<dbReference type="CDD" id="cd11643">
    <property type="entry name" value="Precorrin-6A-synthase"/>
    <property type="match status" value="1"/>
</dbReference>